<keyword evidence="6 8" id="KW-0472">Membrane</keyword>
<evidence type="ECO:0000256" key="4">
    <source>
        <dbReference type="ARBA" id="ARBA00022989"/>
    </source>
</evidence>
<comment type="subcellular location">
    <subcellularLocation>
        <location evidence="1">Membrane</location>
    </subcellularLocation>
</comment>
<sequence>MMMSSETKVSKEAAKVGAAVATTSGALGFAQSSFASTTQPEEVVSNLAGIDGRIAIFFVFAPVLGWVAYNILGPGLKQLDDMQVKNAKRKGIVGGAIGSALGASLTMQPESADAAEQVVGNLAGIDGRIAIFFVFAPVLGWVAYNILGPGLNQLEDMQKKNAKKRGIVAGLTGLSAASLMAMPEQADAAEQVVGNLAGIDGRIAIFFVFAPVLGWVAYNILGPGLKQLDDMQVKNAKRK</sequence>
<dbReference type="GO" id="GO:0015979">
    <property type="term" value="P:photosynthesis"/>
    <property type="evidence" value="ECO:0007669"/>
    <property type="project" value="UniProtKB-KW"/>
</dbReference>
<keyword evidence="7" id="KW-0604">Photosystem II</keyword>
<evidence type="ECO:0000313" key="10">
    <source>
        <dbReference type="Proteomes" id="UP000198341"/>
    </source>
</evidence>
<dbReference type="EMBL" id="FO082272">
    <property type="protein sequence ID" value="CCO66072.1"/>
    <property type="molecule type" value="Genomic_DNA"/>
</dbReference>
<evidence type="ECO:0000256" key="7">
    <source>
        <dbReference type="ARBA" id="ARBA00023276"/>
    </source>
</evidence>
<dbReference type="GO" id="GO:0009534">
    <property type="term" value="C:chloroplast thylakoid"/>
    <property type="evidence" value="ECO:0007669"/>
    <property type="project" value="TreeGrafter"/>
</dbReference>
<keyword evidence="5" id="KW-0793">Thylakoid</keyword>
<feature type="transmembrane region" description="Helical" evidence="8">
    <location>
        <begin position="54"/>
        <end position="72"/>
    </location>
</feature>
<dbReference type="PANTHER" id="PTHR34790:SF1">
    <property type="entry name" value="PHOTOSYSTEM II CORE COMPLEX PROTEINS PSBY, CHLOROPLASTIC"/>
    <property type="match status" value="1"/>
</dbReference>
<evidence type="ECO:0000256" key="2">
    <source>
        <dbReference type="ARBA" id="ARBA00022531"/>
    </source>
</evidence>
<gene>
    <name evidence="9" type="ORF">Bathy07g04130</name>
</gene>
<evidence type="ECO:0000256" key="5">
    <source>
        <dbReference type="ARBA" id="ARBA00023078"/>
    </source>
</evidence>
<evidence type="ECO:0000256" key="3">
    <source>
        <dbReference type="ARBA" id="ARBA00022692"/>
    </source>
</evidence>
<dbReference type="GO" id="GO:0045454">
    <property type="term" value="P:cell redox homeostasis"/>
    <property type="evidence" value="ECO:0007669"/>
    <property type="project" value="TreeGrafter"/>
</dbReference>
<dbReference type="RefSeq" id="XP_007511984.1">
    <property type="nucleotide sequence ID" value="XM_007511922.1"/>
</dbReference>
<keyword evidence="2" id="KW-0602">Photosynthesis</keyword>
<dbReference type="GO" id="GO:0009523">
    <property type="term" value="C:photosystem II"/>
    <property type="evidence" value="ECO:0007669"/>
    <property type="project" value="UniProtKB-KW"/>
</dbReference>
<dbReference type="GO" id="GO:0030145">
    <property type="term" value="F:manganese ion binding"/>
    <property type="evidence" value="ECO:0007669"/>
    <property type="project" value="InterPro"/>
</dbReference>
<dbReference type="eggNOG" id="ENOG502QVGR">
    <property type="taxonomic scope" value="Eukaryota"/>
</dbReference>
<dbReference type="InterPro" id="IPR038760">
    <property type="entry name" value="PsbY_plant"/>
</dbReference>
<dbReference type="InterPro" id="IPR009388">
    <property type="entry name" value="PSII_PsbY"/>
</dbReference>
<feature type="transmembrane region" description="Helical" evidence="8">
    <location>
        <begin position="203"/>
        <end position="221"/>
    </location>
</feature>
<feature type="transmembrane region" description="Helical" evidence="8">
    <location>
        <begin position="92"/>
        <end position="109"/>
    </location>
</feature>
<evidence type="ECO:0000256" key="8">
    <source>
        <dbReference type="SAM" id="Phobius"/>
    </source>
</evidence>
<keyword evidence="4 8" id="KW-1133">Transmembrane helix</keyword>
<evidence type="ECO:0000256" key="6">
    <source>
        <dbReference type="ARBA" id="ARBA00023136"/>
    </source>
</evidence>
<dbReference type="Pfam" id="PF06298">
    <property type="entry name" value="PsbY"/>
    <property type="match status" value="3"/>
</dbReference>
<dbReference type="Proteomes" id="UP000198341">
    <property type="component" value="Chromosome 7"/>
</dbReference>
<organism evidence="9 10">
    <name type="scientific">Bathycoccus prasinos</name>
    <dbReference type="NCBI Taxonomy" id="41875"/>
    <lineage>
        <taxon>Eukaryota</taxon>
        <taxon>Viridiplantae</taxon>
        <taxon>Chlorophyta</taxon>
        <taxon>Mamiellophyceae</taxon>
        <taxon>Mamiellales</taxon>
        <taxon>Bathycoccaceae</taxon>
        <taxon>Bathycoccus</taxon>
    </lineage>
</organism>
<dbReference type="PANTHER" id="PTHR34790">
    <property type="entry name" value="PHOTOSYSTEM II CORE COMPLEX PROTEINS PSBY, CHLOROPLASTIC"/>
    <property type="match status" value="1"/>
</dbReference>
<dbReference type="KEGG" id="bpg:Bathy07g04130"/>
<evidence type="ECO:0000313" key="9">
    <source>
        <dbReference type="EMBL" id="CCO66072.1"/>
    </source>
</evidence>
<feature type="transmembrane region" description="Helical" evidence="8">
    <location>
        <begin position="167"/>
        <end position="183"/>
    </location>
</feature>
<dbReference type="AlphaFoldDB" id="K8F1Y4"/>
<name>K8F1Y4_9CHLO</name>
<dbReference type="OrthoDB" id="2016024at2759"/>
<proteinExistence type="predicted"/>
<evidence type="ECO:0000256" key="1">
    <source>
        <dbReference type="ARBA" id="ARBA00004370"/>
    </source>
</evidence>
<reference evidence="9 10" key="1">
    <citation type="submission" date="2011-10" db="EMBL/GenBank/DDBJ databases">
        <authorList>
            <person name="Genoscope - CEA"/>
        </authorList>
    </citation>
    <scope>NUCLEOTIDE SEQUENCE [LARGE SCALE GENOMIC DNA]</scope>
    <source>
        <strain evidence="9 10">RCC 1105</strain>
    </source>
</reference>
<accession>K8F1Y4</accession>
<feature type="transmembrane region" description="Helical" evidence="8">
    <location>
        <begin position="129"/>
        <end position="147"/>
    </location>
</feature>
<dbReference type="GeneID" id="19014902"/>
<keyword evidence="3 8" id="KW-0812">Transmembrane</keyword>
<protein>
    <submittedName>
        <fullName evidence="9">Possible psbY, PSII-Y, photosystem II polypeptide</fullName>
    </submittedName>
</protein>
<dbReference type="STRING" id="41875.K8F1Y4"/>
<keyword evidence="10" id="KW-1185">Reference proteome</keyword>